<dbReference type="AlphaFoldDB" id="A0A9P4U814"/>
<comment type="caution">
    <text evidence="1">The sequence shown here is derived from an EMBL/GenBank/DDBJ whole genome shotgun (WGS) entry which is preliminary data.</text>
</comment>
<reference evidence="1" key="1">
    <citation type="journal article" date="2020" name="Stud. Mycol.">
        <title>101 Dothideomycetes genomes: a test case for predicting lifestyles and emergence of pathogens.</title>
        <authorList>
            <person name="Haridas S."/>
            <person name="Albert R."/>
            <person name="Binder M."/>
            <person name="Bloem J."/>
            <person name="Labutti K."/>
            <person name="Salamov A."/>
            <person name="Andreopoulos B."/>
            <person name="Baker S."/>
            <person name="Barry K."/>
            <person name="Bills G."/>
            <person name="Bluhm B."/>
            <person name="Cannon C."/>
            <person name="Castanera R."/>
            <person name="Culley D."/>
            <person name="Daum C."/>
            <person name="Ezra D."/>
            <person name="Gonzalez J."/>
            <person name="Henrissat B."/>
            <person name="Kuo A."/>
            <person name="Liang C."/>
            <person name="Lipzen A."/>
            <person name="Lutzoni F."/>
            <person name="Magnuson J."/>
            <person name="Mondo S."/>
            <person name="Nolan M."/>
            <person name="Ohm R."/>
            <person name="Pangilinan J."/>
            <person name="Park H.-J."/>
            <person name="Ramirez L."/>
            <person name="Alfaro M."/>
            <person name="Sun H."/>
            <person name="Tritt A."/>
            <person name="Yoshinaga Y."/>
            <person name="Zwiers L.-H."/>
            <person name="Turgeon B."/>
            <person name="Goodwin S."/>
            <person name="Spatafora J."/>
            <person name="Crous P."/>
            <person name="Grigoriev I."/>
        </authorList>
    </citation>
    <scope>NUCLEOTIDE SEQUENCE</scope>
    <source>
        <strain evidence="1">CBS 690.94</strain>
    </source>
</reference>
<sequence length="175" mass="19681">MTICLQIWPEASGAKMVRPRLAVEAPAKIFTCLDAEARGALIRLESPPTAAESASNPTEPGHYQQRFPRMHAFRTQVDTPAAQAASSLRSARSLIFEIWLARVRRRQLGSGWPPRVALRTLVCCATLLDASWHTGDKFIISFDKTNEKNELIYACLRYPIKKAVTNPQKIHNRKK</sequence>
<organism evidence="1 2">
    <name type="scientific">Karstenula rhodostoma CBS 690.94</name>
    <dbReference type="NCBI Taxonomy" id="1392251"/>
    <lineage>
        <taxon>Eukaryota</taxon>
        <taxon>Fungi</taxon>
        <taxon>Dikarya</taxon>
        <taxon>Ascomycota</taxon>
        <taxon>Pezizomycotina</taxon>
        <taxon>Dothideomycetes</taxon>
        <taxon>Pleosporomycetidae</taxon>
        <taxon>Pleosporales</taxon>
        <taxon>Massarineae</taxon>
        <taxon>Didymosphaeriaceae</taxon>
        <taxon>Karstenula</taxon>
    </lineage>
</organism>
<gene>
    <name evidence="1" type="ORF">P171DRAFT_500348</name>
</gene>
<dbReference type="EMBL" id="MU001508">
    <property type="protein sequence ID" value="KAF2439718.1"/>
    <property type="molecule type" value="Genomic_DNA"/>
</dbReference>
<keyword evidence="2" id="KW-1185">Reference proteome</keyword>
<evidence type="ECO:0000313" key="1">
    <source>
        <dbReference type="EMBL" id="KAF2439718.1"/>
    </source>
</evidence>
<protein>
    <submittedName>
        <fullName evidence="1">Uncharacterized protein</fullName>
    </submittedName>
</protein>
<name>A0A9P4U814_9PLEO</name>
<proteinExistence type="predicted"/>
<evidence type="ECO:0000313" key="2">
    <source>
        <dbReference type="Proteomes" id="UP000799764"/>
    </source>
</evidence>
<accession>A0A9P4U814</accession>
<dbReference type="Proteomes" id="UP000799764">
    <property type="component" value="Unassembled WGS sequence"/>
</dbReference>